<feature type="chain" id="PRO_5035452407" evidence="2">
    <location>
        <begin position="17"/>
        <end position="106"/>
    </location>
</feature>
<evidence type="ECO:0000313" key="4">
    <source>
        <dbReference type="Proteomes" id="UP000797356"/>
    </source>
</evidence>
<dbReference type="Proteomes" id="UP000797356">
    <property type="component" value="Chromosome 15"/>
</dbReference>
<feature type="compositionally biased region" description="Basic and acidic residues" evidence="1">
    <location>
        <begin position="90"/>
        <end position="106"/>
    </location>
</feature>
<gene>
    <name evidence="3" type="ORF">COCNU_15G003870</name>
</gene>
<name>A0A8K0IXQ7_COCNU</name>
<feature type="region of interest" description="Disordered" evidence="1">
    <location>
        <begin position="77"/>
        <end position="106"/>
    </location>
</feature>
<reference evidence="3" key="1">
    <citation type="journal article" date="2017" name="Gigascience">
        <title>The genome draft of coconut (Cocos nucifera).</title>
        <authorList>
            <person name="Xiao Y."/>
            <person name="Xu P."/>
            <person name="Fan H."/>
            <person name="Baudouin L."/>
            <person name="Xia W."/>
            <person name="Bocs S."/>
            <person name="Xu J."/>
            <person name="Li Q."/>
            <person name="Guo A."/>
            <person name="Zhou L."/>
            <person name="Li J."/>
            <person name="Wu Y."/>
            <person name="Ma Z."/>
            <person name="Armero A."/>
            <person name="Issali A.E."/>
            <person name="Liu N."/>
            <person name="Peng M."/>
            <person name="Yang Y."/>
        </authorList>
    </citation>
    <scope>NUCLEOTIDE SEQUENCE</scope>
    <source>
        <tissue evidence="3">Spear leaf of Hainan Tall coconut</tissue>
    </source>
</reference>
<accession>A0A8K0IXQ7</accession>
<keyword evidence="2" id="KW-0732">Signal</keyword>
<evidence type="ECO:0000256" key="1">
    <source>
        <dbReference type="SAM" id="MobiDB-lite"/>
    </source>
</evidence>
<protein>
    <submittedName>
        <fullName evidence="3">Uncharacterized protein</fullName>
    </submittedName>
</protein>
<evidence type="ECO:0000313" key="3">
    <source>
        <dbReference type="EMBL" id="KAG1370021.1"/>
    </source>
</evidence>
<proteinExistence type="predicted"/>
<sequence>MLVIVILSSIFKHLLLEGRYIAAACIIEFLNVAMYQESFLVNVSRTKLALTHDVYQQSKTGHQESEILVYHISPRQDTGSQVGAYMEEGDEKRDDRIGEEGQKEGS</sequence>
<dbReference type="AlphaFoldDB" id="A0A8K0IXQ7"/>
<evidence type="ECO:0000256" key="2">
    <source>
        <dbReference type="SAM" id="SignalP"/>
    </source>
</evidence>
<reference evidence="3" key="2">
    <citation type="submission" date="2019-07" db="EMBL/GenBank/DDBJ databases">
        <authorList>
            <person name="Yang Y."/>
            <person name="Bocs S."/>
            <person name="Baudouin L."/>
        </authorList>
    </citation>
    <scope>NUCLEOTIDE SEQUENCE</scope>
    <source>
        <tissue evidence="3">Spear leaf of Hainan Tall coconut</tissue>
    </source>
</reference>
<comment type="caution">
    <text evidence="3">The sequence shown here is derived from an EMBL/GenBank/DDBJ whole genome shotgun (WGS) entry which is preliminary data.</text>
</comment>
<feature type="signal peptide" evidence="2">
    <location>
        <begin position="1"/>
        <end position="16"/>
    </location>
</feature>
<dbReference type="EMBL" id="CM017886">
    <property type="protein sequence ID" value="KAG1370021.1"/>
    <property type="molecule type" value="Genomic_DNA"/>
</dbReference>
<organism evidence="3 4">
    <name type="scientific">Cocos nucifera</name>
    <name type="common">Coconut palm</name>
    <dbReference type="NCBI Taxonomy" id="13894"/>
    <lineage>
        <taxon>Eukaryota</taxon>
        <taxon>Viridiplantae</taxon>
        <taxon>Streptophyta</taxon>
        <taxon>Embryophyta</taxon>
        <taxon>Tracheophyta</taxon>
        <taxon>Spermatophyta</taxon>
        <taxon>Magnoliopsida</taxon>
        <taxon>Liliopsida</taxon>
        <taxon>Arecaceae</taxon>
        <taxon>Arecoideae</taxon>
        <taxon>Cocoseae</taxon>
        <taxon>Attaleinae</taxon>
        <taxon>Cocos</taxon>
    </lineage>
</organism>
<keyword evidence="4" id="KW-1185">Reference proteome</keyword>